<accession>F2DAS7</accession>
<name>F2DAS7_HORVV</name>
<organism evidence="2">
    <name type="scientific">Hordeum vulgare subsp. vulgare</name>
    <name type="common">Domesticated barley</name>
    <dbReference type="NCBI Taxonomy" id="112509"/>
    <lineage>
        <taxon>Eukaryota</taxon>
        <taxon>Viridiplantae</taxon>
        <taxon>Streptophyta</taxon>
        <taxon>Embryophyta</taxon>
        <taxon>Tracheophyta</taxon>
        <taxon>Spermatophyta</taxon>
        <taxon>Magnoliopsida</taxon>
        <taxon>Liliopsida</taxon>
        <taxon>Poales</taxon>
        <taxon>Poaceae</taxon>
        <taxon>BOP clade</taxon>
        <taxon>Pooideae</taxon>
        <taxon>Triticodae</taxon>
        <taxon>Triticeae</taxon>
        <taxon>Hordeinae</taxon>
        <taxon>Hordeum</taxon>
    </lineage>
</organism>
<feature type="region of interest" description="Disordered" evidence="1">
    <location>
        <begin position="20"/>
        <end position="71"/>
    </location>
</feature>
<evidence type="ECO:0000256" key="1">
    <source>
        <dbReference type="SAM" id="MobiDB-lite"/>
    </source>
</evidence>
<dbReference type="EMBL" id="AK360991">
    <property type="protein sequence ID" value="BAJ92198.1"/>
    <property type="molecule type" value="mRNA"/>
</dbReference>
<protein>
    <submittedName>
        <fullName evidence="2">Predicted protein</fullName>
    </submittedName>
</protein>
<feature type="compositionally biased region" description="Low complexity" evidence="1">
    <location>
        <begin position="20"/>
        <end position="34"/>
    </location>
</feature>
<sequence>NFPLCPTGLSLAPQLVHTASRSSTLSSLPSRALPNPSARLRRRAGDGVHRRARRGDAEALQVQRPGPLGGGQVRAAALLEPLRHPLPPLDAVSPPLPVARFRFSGVYGLLTG</sequence>
<dbReference type="AlphaFoldDB" id="F2DAS7"/>
<proteinExistence type="evidence at transcript level"/>
<feature type="non-terminal residue" evidence="2">
    <location>
        <position position="1"/>
    </location>
</feature>
<feature type="compositionally biased region" description="Basic and acidic residues" evidence="1">
    <location>
        <begin position="43"/>
        <end position="57"/>
    </location>
</feature>
<reference evidence="2" key="1">
    <citation type="journal article" date="2011" name="Plant Physiol.">
        <title>Comprehensive sequence analysis of 24,783 barley full-length cDNAs derived from 12 clone libraries.</title>
        <authorList>
            <person name="Matsumoto T."/>
            <person name="Tanaka T."/>
            <person name="Sakai H."/>
            <person name="Amano N."/>
            <person name="Kanamori H."/>
            <person name="Kurita K."/>
            <person name="Kikuta A."/>
            <person name="Kamiya K."/>
            <person name="Yamamoto M."/>
            <person name="Ikawa H."/>
            <person name="Fujii N."/>
            <person name="Hori K."/>
            <person name="Itoh T."/>
            <person name="Sato K."/>
        </authorList>
    </citation>
    <scope>NUCLEOTIDE SEQUENCE</scope>
</reference>
<evidence type="ECO:0000313" key="2">
    <source>
        <dbReference type="EMBL" id="BAJ92198.1"/>
    </source>
</evidence>